<protein>
    <submittedName>
        <fullName evidence="5">GNAT family N-acetyltransferase</fullName>
    </submittedName>
</protein>
<evidence type="ECO:0000256" key="1">
    <source>
        <dbReference type="ARBA" id="ARBA00022679"/>
    </source>
</evidence>
<dbReference type="PROSITE" id="PS51186">
    <property type="entry name" value="GNAT"/>
    <property type="match status" value="1"/>
</dbReference>
<accession>A0ABN2QKR1</accession>
<evidence type="ECO:0000256" key="3">
    <source>
        <dbReference type="ARBA" id="ARBA00038502"/>
    </source>
</evidence>
<reference evidence="5 6" key="1">
    <citation type="journal article" date="2019" name="Int. J. Syst. Evol. Microbiol.">
        <title>The Global Catalogue of Microorganisms (GCM) 10K type strain sequencing project: providing services to taxonomists for standard genome sequencing and annotation.</title>
        <authorList>
            <consortium name="The Broad Institute Genomics Platform"/>
            <consortium name="The Broad Institute Genome Sequencing Center for Infectious Disease"/>
            <person name="Wu L."/>
            <person name="Ma J."/>
        </authorList>
    </citation>
    <scope>NUCLEOTIDE SEQUENCE [LARGE SCALE GENOMIC DNA]</scope>
    <source>
        <strain evidence="5 6">JCM 14901</strain>
    </source>
</reference>
<dbReference type="SUPFAM" id="SSF55729">
    <property type="entry name" value="Acyl-CoA N-acyltransferases (Nat)"/>
    <property type="match status" value="1"/>
</dbReference>
<proteinExistence type="inferred from homology"/>
<dbReference type="InterPro" id="IPR051531">
    <property type="entry name" value="N-acetyltransferase"/>
</dbReference>
<dbReference type="InterPro" id="IPR000182">
    <property type="entry name" value="GNAT_dom"/>
</dbReference>
<comment type="similarity">
    <text evidence="3">Belongs to the acetyltransferase family. RimJ subfamily.</text>
</comment>
<dbReference type="Proteomes" id="UP001499933">
    <property type="component" value="Unassembled WGS sequence"/>
</dbReference>
<evidence type="ECO:0000313" key="5">
    <source>
        <dbReference type="EMBL" id="GAA1954226.1"/>
    </source>
</evidence>
<evidence type="ECO:0000256" key="2">
    <source>
        <dbReference type="ARBA" id="ARBA00023315"/>
    </source>
</evidence>
<sequence length="176" mass="19443">MQVTLERWGPDDLVLLERANSPEMTRFVGGPEADAELAQRHSDYLTLWDTGEVRMFRVVVDGDAAGYAGWWEEDHDGMPVYEIGCVVEPRWQGRGIASTALSEVVRMAAATGDRHVIVGYANVDNAASNALCRRVGFTLVGTGEFPSDDGDSRMSVNVWMIDTSGVLDHRRDQAIR</sequence>
<evidence type="ECO:0000259" key="4">
    <source>
        <dbReference type="PROSITE" id="PS51186"/>
    </source>
</evidence>
<keyword evidence="2" id="KW-0012">Acyltransferase</keyword>
<comment type="caution">
    <text evidence="5">The sequence shown here is derived from an EMBL/GenBank/DDBJ whole genome shotgun (WGS) entry which is preliminary data.</text>
</comment>
<keyword evidence="1" id="KW-0808">Transferase</keyword>
<evidence type="ECO:0000313" key="6">
    <source>
        <dbReference type="Proteomes" id="UP001499933"/>
    </source>
</evidence>
<organism evidence="5 6">
    <name type="scientific">Microbacterium deminutum</name>
    <dbReference type="NCBI Taxonomy" id="344164"/>
    <lineage>
        <taxon>Bacteria</taxon>
        <taxon>Bacillati</taxon>
        <taxon>Actinomycetota</taxon>
        <taxon>Actinomycetes</taxon>
        <taxon>Micrococcales</taxon>
        <taxon>Microbacteriaceae</taxon>
        <taxon>Microbacterium</taxon>
    </lineage>
</organism>
<name>A0ABN2QKR1_9MICO</name>
<gene>
    <name evidence="5" type="ORF">GCM10009776_15200</name>
</gene>
<dbReference type="CDD" id="cd04301">
    <property type="entry name" value="NAT_SF"/>
    <property type="match status" value="1"/>
</dbReference>
<dbReference type="PANTHER" id="PTHR43792:SF8">
    <property type="entry name" value="[RIBOSOMAL PROTEIN US5]-ALANINE N-ACETYLTRANSFERASE"/>
    <property type="match status" value="1"/>
</dbReference>
<dbReference type="EMBL" id="BAAAOG010000002">
    <property type="protein sequence ID" value="GAA1954226.1"/>
    <property type="molecule type" value="Genomic_DNA"/>
</dbReference>
<dbReference type="RefSeq" id="WP_344093005.1">
    <property type="nucleotide sequence ID" value="NZ_BAAAOG010000002.1"/>
</dbReference>
<keyword evidence="6" id="KW-1185">Reference proteome</keyword>
<dbReference type="Gene3D" id="3.40.630.30">
    <property type="match status" value="1"/>
</dbReference>
<dbReference type="Pfam" id="PF13302">
    <property type="entry name" value="Acetyltransf_3"/>
    <property type="match status" value="1"/>
</dbReference>
<dbReference type="PANTHER" id="PTHR43792">
    <property type="entry name" value="GNAT FAMILY, PUTATIVE (AFU_ORTHOLOGUE AFUA_3G00765)-RELATED-RELATED"/>
    <property type="match status" value="1"/>
</dbReference>
<dbReference type="InterPro" id="IPR016181">
    <property type="entry name" value="Acyl_CoA_acyltransferase"/>
</dbReference>
<feature type="domain" description="N-acetyltransferase" evidence="4">
    <location>
        <begin position="3"/>
        <end position="165"/>
    </location>
</feature>